<dbReference type="Proteomes" id="UP000179251">
    <property type="component" value="Unassembled WGS sequence"/>
</dbReference>
<dbReference type="EMBL" id="MFHD01000023">
    <property type="protein sequence ID" value="OGF62021.1"/>
    <property type="molecule type" value="Genomic_DNA"/>
</dbReference>
<name>A0A1F5VGG4_9BACT</name>
<dbReference type="STRING" id="1798325.A2834_01705"/>
<dbReference type="SUPFAM" id="SSF46785">
    <property type="entry name" value="Winged helix' DNA-binding domain"/>
    <property type="match status" value="1"/>
</dbReference>
<organism evidence="1 2">
    <name type="scientific">Candidatus Giovannonibacteria bacterium RIFCSPHIGHO2_01_FULL_45_23</name>
    <dbReference type="NCBI Taxonomy" id="1798325"/>
    <lineage>
        <taxon>Bacteria</taxon>
        <taxon>Candidatus Giovannoniibacteriota</taxon>
    </lineage>
</organism>
<evidence type="ECO:0000313" key="1">
    <source>
        <dbReference type="EMBL" id="OGF62021.1"/>
    </source>
</evidence>
<sequence>MPDALKEKALKITEALYRTTDLFSDAEPLKWSLRANALEIMKVAPEDVLRLEKLVNGMLLELELAASGTFISKMNFEVLKKAYAEYSRESATLSDTYKILSDPPIAIAMRQASKPVSDMSLMDRPLTDRREALVLALKQKGPLGVGDLAKMLDAPISEKTVQRELGTLVASGAIKQEGEKRWRRYFI</sequence>
<reference evidence="1 2" key="1">
    <citation type="journal article" date="2016" name="Nat. Commun.">
        <title>Thousands of microbial genomes shed light on interconnected biogeochemical processes in an aquifer system.</title>
        <authorList>
            <person name="Anantharaman K."/>
            <person name="Brown C.T."/>
            <person name="Hug L.A."/>
            <person name="Sharon I."/>
            <person name="Castelle C.J."/>
            <person name="Probst A.J."/>
            <person name="Thomas B.C."/>
            <person name="Singh A."/>
            <person name="Wilkins M.J."/>
            <person name="Karaoz U."/>
            <person name="Brodie E.L."/>
            <person name="Williams K.H."/>
            <person name="Hubbard S.S."/>
            <person name="Banfield J.F."/>
        </authorList>
    </citation>
    <scope>NUCLEOTIDE SEQUENCE [LARGE SCALE GENOMIC DNA]</scope>
</reference>
<gene>
    <name evidence="1" type="ORF">A2834_01705</name>
</gene>
<evidence type="ECO:0000313" key="2">
    <source>
        <dbReference type="Proteomes" id="UP000179251"/>
    </source>
</evidence>
<dbReference type="Gene3D" id="1.10.10.10">
    <property type="entry name" value="Winged helix-like DNA-binding domain superfamily/Winged helix DNA-binding domain"/>
    <property type="match status" value="1"/>
</dbReference>
<proteinExistence type="predicted"/>
<protein>
    <recommendedName>
        <fullName evidence="3">HTH deoR-type domain-containing protein</fullName>
    </recommendedName>
</protein>
<comment type="caution">
    <text evidence="1">The sequence shown here is derived from an EMBL/GenBank/DDBJ whole genome shotgun (WGS) entry which is preliminary data.</text>
</comment>
<dbReference type="InterPro" id="IPR036390">
    <property type="entry name" value="WH_DNA-bd_sf"/>
</dbReference>
<accession>A0A1F5VGG4</accession>
<dbReference type="AlphaFoldDB" id="A0A1F5VGG4"/>
<dbReference type="InterPro" id="IPR036388">
    <property type="entry name" value="WH-like_DNA-bd_sf"/>
</dbReference>
<evidence type="ECO:0008006" key="3">
    <source>
        <dbReference type="Google" id="ProtNLM"/>
    </source>
</evidence>